<dbReference type="InterPro" id="IPR007848">
    <property type="entry name" value="Small_mtfrase_dom"/>
</dbReference>
<feature type="binding site" evidence="5">
    <location>
        <position position="152"/>
    </location>
    <ligand>
        <name>S-adenosyl-L-methionine</name>
        <dbReference type="ChEBI" id="CHEBI:59789"/>
    </ligand>
</feature>
<comment type="caution">
    <text evidence="8">The sequence shown here is derived from an EMBL/GenBank/DDBJ whole genome shotgun (WGS) entry which is preliminary data.</text>
</comment>
<comment type="similarity">
    <text evidence="5">Belongs to the protein N5-glutamine methyltransferase family. PrmC subfamily.</text>
</comment>
<protein>
    <recommendedName>
        <fullName evidence="5">Release factor glutamine methyltransferase</fullName>
        <shortName evidence="5">RF MTase</shortName>
        <ecNumber evidence="5">2.1.1.297</ecNumber>
    </recommendedName>
    <alternativeName>
        <fullName evidence="5">N5-glutamine methyltransferase PrmC</fullName>
    </alternativeName>
    <alternativeName>
        <fullName evidence="5">Protein-(glutamine-N5) MTase PrmC</fullName>
    </alternativeName>
    <alternativeName>
        <fullName evidence="5">Protein-glutamine N-methyltransferase PrmC</fullName>
    </alternativeName>
</protein>
<dbReference type="AlphaFoldDB" id="A0A4R2PIU2"/>
<evidence type="ECO:0000313" key="8">
    <source>
        <dbReference type="EMBL" id="TCP35403.1"/>
    </source>
</evidence>
<keyword evidence="1 5" id="KW-0489">Methyltransferase</keyword>
<dbReference type="GO" id="GO:0003676">
    <property type="term" value="F:nucleic acid binding"/>
    <property type="evidence" value="ECO:0007669"/>
    <property type="project" value="InterPro"/>
</dbReference>
<evidence type="ECO:0000313" key="9">
    <source>
        <dbReference type="Proteomes" id="UP000295399"/>
    </source>
</evidence>
<evidence type="ECO:0000256" key="4">
    <source>
        <dbReference type="ARBA" id="ARBA00048391"/>
    </source>
</evidence>
<dbReference type="SUPFAM" id="SSF53335">
    <property type="entry name" value="S-adenosyl-L-methionine-dependent methyltransferases"/>
    <property type="match status" value="1"/>
</dbReference>
<dbReference type="InterPro" id="IPR050320">
    <property type="entry name" value="N5-glutamine_MTase"/>
</dbReference>
<proteinExistence type="inferred from homology"/>
<feature type="binding site" evidence="5">
    <location>
        <begin position="129"/>
        <end position="133"/>
    </location>
    <ligand>
        <name>S-adenosyl-L-methionine</name>
        <dbReference type="ChEBI" id="CHEBI:59789"/>
    </ligand>
</feature>
<dbReference type="Proteomes" id="UP000295399">
    <property type="component" value="Unassembled WGS sequence"/>
</dbReference>
<dbReference type="InterPro" id="IPR029063">
    <property type="entry name" value="SAM-dependent_MTases_sf"/>
</dbReference>
<dbReference type="InParanoid" id="A0A4R2PIU2"/>
<dbReference type="NCBIfam" id="TIGR00536">
    <property type="entry name" value="hemK_fam"/>
    <property type="match status" value="1"/>
</dbReference>
<dbReference type="InterPro" id="IPR004556">
    <property type="entry name" value="HemK-like"/>
</dbReference>
<dbReference type="CDD" id="cd02440">
    <property type="entry name" value="AdoMet_MTases"/>
    <property type="match status" value="1"/>
</dbReference>
<dbReference type="NCBIfam" id="TIGR03534">
    <property type="entry name" value="RF_mod_PrmC"/>
    <property type="match status" value="1"/>
</dbReference>
<feature type="domain" description="Methyltransferase small" evidence="6">
    <location>
        <begin position="119"/>
        <end position="202"/>
    </location>
</feature>
<evidence type="ECO:0000259" key="6">
    <source>
        <dbReference type="Pfam" id="PF05175"/>
    </source>
</evidence>
<reference evidence="8 9" key="1">
    <citation type="submission" date="2019-03" db="EMBL/GenBank/DDBJ databases">
        <title>Genomic Encyclopedia of Type Strains, Phase IV (KMG-IV): sequencing the most valuable type-strain genomes for metagenomic binning, comparative biology and taxonomic classification.</title>
        <authorList>
            <person name="Goeker M."/>
        </authorList>
    </citation>
    <scope>NUCLEOTIDE SEQUENCE [LARGE SCALE GENOMIC DNA]</scope>
    <source>
        <strain evidence="8 9">DSM 2132</strain>
    </source>
</reference>
<evidence type="ECO:0000256" key="5">
    <source>
        <dbReference type="HAMAP-Rule" id="MF_02126"/>
    </source>
</evidence>
<dbReference type="Gene3D" id="1.10.8.10">
    <property type="entry name" value="DNA helicase RuvA subunit, C-terminal domain"/>
    <property type="match status" value="1"/>
</dbReference>
<dbReference type="PANTHER" id="PTHR18895:SF74">
    <property type="entry name" value="MTRF1L RELEASE FACTOR GLUTAMINE METHYLTRANSFERASE"/>
    <property type="match status" value="1"/>
</dbReference>
<gene>
    <name evidence="5" type="primary">prmC</name>
    <name evidence="8" type="ORF">EV659_104255</name>
</gene>
<sequence length="292" mass="30152">MSDRPTPAPVRAQALLRDAARRLNAAGIDTARLDAEVLLAHVLGTERLALLLDTERPVPGDRAAAFDACVARRAARVPVAQIVGRREFWGLDFVVGPDVLTPRPDSETVVAAALDRVPGGRARRVCDLGTGSGCLLLALLSEWPDALGLGIDRSGAALAVARANAATLGLSGRVSWVEADWFPPAEAAAARFDVIVSNPPYIPSAEIAGLAAEVRDHEPRGALDGGADGLDAYRRLAALVPDRLAPGGVCVLEVGAGQAAAVEALFRAAGLMPAGIEPDLAGVARAVAMRAP</sequence>
<keyword evidence="3 5" id="KW-0949">S-adenosyl-L-methionine</keyword>
<accession>A0A4R2PIU2</accession>
<feature type="binding site" evidence="5">
    <location>
        <position position="198"/>
    </location>
    <ligand>
        <name>S-adenosyl-L-methionine</name>
        <dbReference type="ChEBI" id="CHEBI:59789"/>
    </ligand>
</feature>
<dbReference type="PROSITE" id="PS00092">
    <property type="entry name" value="N6_MTASE"/>
    <property type="match status" value="1"/>
</dbReference>
<organism evidence="8 9">
    <name type="scientific">Rhodothalassium salexigens DSM 2132</name>
    <dbReference type="NCBI Taxonomy" id="1188247"/>
    <lineage>
        <taxon>Bacteria</taxon>
        <taxon>Pseudomonadati</taxon>
        <taxon>Pseudomonadota</taxon>
        <taxon>Alphaproteobacteria</taxon>
        <taxon>Rhodothalassiales</taxon>
        <taxon>Rhodothalassiaceae</taxon>
        <taxon>Rhodothalassium</taxon>
    </lineage>
</organism>
<evidence type="ECO:0000256" key="3">
    <source>
        <dbReference type="ARBA" id="ARBA00022691"/>
    </source>
</evidence>
<feature type="binding site" evidence="5">
    <location>
        <begin position="198"/>
        <end position="201"/>
    </location>
    <ligand>
        <name>substrate</name>
    </ligand>
</feature>
<dbReference type="Gene3D" id="3.40.50.150">
    <property type="entry name" value="Vaccinia Virus protein VP39"/>
    <property type="match status" value="1"/>
</dbReference>
<evidence type="ECO:0000256" key="2">
    <source>
        <dbReference type="ARBA" id="ARBA00022679"/>
    </source>
</evidence>
<evidence type="ECO:0000256" key="1">
    <source>
        <dbReference type="ARBA" id="ARBA00022603"/>
    </source>
</evidence>
<dbReference type="FunCoup" id="A0A4R2PIU2">
    <property type="interactions" value="458"/>
</dbReference>
<dbReference type="InterPro" id="IPR002052">
    <property type="entry name" value="DNA_methylase_N6_adenine_CS"/>
</dbReference>
<dbReference type="InterPro" id="IPR019874">
    <property type="entry name" value="RF_methyltr_PrmC"/>
</dbReference>
<dbReference type="EMBL" id="SLXO01000004">
    <property type="protein sequence ID" value="TCP35403.1"/>
    <property type="molecule type" value="Genomic_DNA"/>
</dbReference>
<feature type="domain" description="Release factor glutamine methyltransferase N-terminal" evidence="7">
    <location>
        <begin position="15"/>
        <end position="84"/>
    </location>
</feature>
<dbReference type="GO" id="GO:0102559">
    <property type="term" value="F:peptide chain release factor N(5)-glutamine methyltransferase activity"/>
    <property type="evidence" value="ECO:0007669"/>
    <property type="project" value="UniProtKB-EC"/>
</dbReference>
<dbReference type="Pfam" id="PF05175">
    <property type="entry name" value="MTS"/>
    <property type="match status" value="1"/>
</dbReference>
<name>A0A4R2PIU2_RHOSA</name>
<comment type="catalytic activity">
    <reaction evidence="4 5">
        <text>L-glutaminyl-[peptide chain release factor] + S-adenosyl-L-methionine = N(5)-methyl-L-glutaminyl-[peptide chain release factor] + S-adenosyl-L-homocysteine + H(+)</text>
        <dbReference type="Rhea" id="RHEA:42896"/>
        <dbReference type="Rhea" id="RHEA-COMP:10271"/>
        <dbReference type="Rhea" id="RHEA-COMP:10272"/>
        <dbReference type="ChEBI" id="CHEBI:15378"/>
        <dbReference type="ChEBI" id="CHEBI:30011"/>
        <dbReference type="ChEBI" id="CHEBI:57856"/>
        <dbReference type="ChEBI" id="CHEBI:59789"/>
        <dbReference type="ChEBI" id="CHEBI:61891"/>
        <dbReference type="EC" id="2.1.1.297"/>
    </reaction>
</comment>
<comment type="function">
    <text evidence="5">Methylates the class 1 translation termination release factors RF1/PrfA and RF2/PrfB on the glutamine residue of the universally conserved GGQ motif.</text>
</comment>
<feature type="binding site" evidence="5">
    <location>
        <position position="181"/>
    </location>
    <ligand>
        <name>S-adenosyl-L-methionine</name>
        <dbReference type="ChEBI" id="CHEBI:59789"/>
    </ligand>
</feature>
<dbReference type="GO" id="GO:0032259">
    <property type="term" value="P:methylation"/>
    <property type="evidence" value="ECO:0007669"/>
    <property type="project" value="UniProtKB-KW"/>
</dbReference>
<dbReference type="RefSeq" id="WP_207894064.1">
    <property type="nucleotide sequence ID" value="NZ_JACIGF010000004.1"/>
</dbReference>
<keyword evidence="2 5" id="KW-0808">Transferase</keyword>
<dbReference type="EC" id="2.1.1.297" evidence="5"/>
<dbReference type="Pfam" id="PF17827">
    <property type="entry name" value="PrmC_N"/>
    <property type="match status" value="1"/>
</dbReference>
<evidence type="ECO:0000259" key="7">
    <source>
        <dbReference type="Pfam" id="PF17827"/>
    </source>
</evidence>
<dbReference type="InterPro" id="IPR040758">
    <property type="entry name" value="PrmC_N"/>
</dbReference>
<dbReference type="HAMAP" id="MF_02126">
    <property type="entry name" value="RF_methyltr_PrmC"/>
    <property type="match status" value="1"/>
</dbReference>
<dbReference type="PANTHER" id="PTHR18895">
    <property type="entry name" value="HEMK METHYLTRANSFERASE"/>
    <property type="match status" value="1"/>
</dbReference>
<keyword evidence="9" id="KW-1185">Reference proteome</keyword>